<comment type="caution">
    <text evidence="1">The sequence shown here is derived from an EMBL/GenBank/DDBJ whole genome shotgun (WGS) entry which is preliminary data.</text>
</comment>
<proteinExistence type="predicted"/>
<gene>
    <name evidence="1" type="ORF">SAMN05660830_02452</name>
</gene>
<reference evidence="1 2" key="1">
    <citation type="submission" date="2016-11" db="EMBL/GenBank/DDBJ databases">
        <authorList>
            <person name="Varghese N."/>
            <person name="Submissions S."/>
        </authorList>
    </citation>
    <scope>NUCLEOTIDE SEQUENCE [LARGE SCALE GENOMIC DNA]</scope>
    <source>
        <strain evidence="1 2">DSM 17919</strain>
    </source>
</reference>
<evidence type="ECO:0000313" key="2">
    <source>
        <dbReference type="Proteomes" id="UP000184001"/>
    </source>
</evidence>
<accession>A0A8G2CAZ9</accession>
<dbReference type="AlphaFoldDB" id="A0A8G2CAZ9"/>
<dbReference type="EMBL" id="FQZR01000006">
    <property type="protein sequence ID" value="SHJ45253.1"/>
    <property type="molecule type" value="Genomic_DNA"/>
</dbReference>
<sequence>MRMSKKFPKTCFNTIIAGILEDCTACVEAHTLDTQTIALCGSQYAGG</sequence>
<evidence type="ECO:0000313" key="1">
    <source>
        <dbReference type="EMBL" id="SHJ45253.1"/>
    </source>
</evidence>
<name>A0A8G2CAZ9_9BACT</name>
<protein>
    <submittedName>
        <fullName evidence="1">Uncharacterized protein</fullName>
    </submittedName>
</protein>
<dbReference type="Proteomes" id="UP000184001">
    <property type="component" value="Unassembled WGS sequence"/>
</dbReference>
<organism evidence="1 2">
    <name type="scientific">Halodesulfovibrio aestuarii</name>
    <dbReference type="NCBI Taxonomy" id="126333"/>
    <lineage>
        <taxon>Bacteria</taxon>
        <taxon>Pseudomonadati</taxon>
        <taxon>Thermodesulfobacteriota</taxon>
        <taxon>Desulfovibrionia</taxon>
        <taxon>Desulfovibrionales</taxon>
        <taxon>Desulfovibrionaceae</taxon>
        <taxon>Halodesulfovibrio</taxon>
    </lineage>
</organism>